<dbReference type="Proteomes" id="UP000637578">
    <property type="component" value="Unassembled WGS sequence"/>
</dbReference>
<keyword evidence="2" id="KW-1185">Reference proteome</keyword>
<gene>
    <name evidence="1" type="ORF">GCM10012275_31050</name>
</gene>
<organism evidence="1 2">
    <name type="scientific">Longimycelium tulufanense</name>
    <dbReference type="NCBI Taxonomy" id="907463"/>
    <lineage>
        <taxon>Bacteria</taxon>
        <taxon>Bacillati</taxon>
        <taxon>Actinomycetota</taxon>
        <taxon>Actinomycetes</taxon>
        <taxon>Pseudonocardiales</taxon>
        <taxon>Pseudonocardiaceae</taxon>
        <taxon>Longimycelium</taxon>
    </lineage>
</organism>
<evidence type="ECO:0000313" key="2">
    <source>
        <dbReference type="Proteomes" id="UP000637578"/>
    </source>
</evidence>
<reference evidence="1" key="2">
    <citation type="submission" date="2020-09" db="EMBL/GenBank/DDBJ databases">
        <authorList>
            <person name="Sun Q."/>
            <person name="Zhou Y."/>
        </authorList>
    </citation>
    <scope>NUCLEOTIDE SEQUENCE</scope>
    <source>
        <strain evidence="1">CGMCC 4.5737</strain>
    </source>
</reference>
<accession>A0A8J3CC77</accession>
<proteinExistence type="predicted"/>
<reference evidence="1" key="1">
    <citation type="journal article" date="2014" name="Int. J. Syst. Evol. Microbiol.">
        <title>Complete genome sequence of Corynebacterium casei LMG S-19264T (=DSM 44701T), isolated from a smear-ripened cheese.</title>
        <authorList>
            <consortium name="US DOE Joint Genome Institute (JGI-PGF)"/>
            <person name="Walter F."/>
            <person name="Albersmeier A."/>
            <person name="Kalinowski J."/>
            <person name="Ruckert C."/>
        </authorList>
    </citation>
    <scope>NUCLEOTIDE SEQUENCE</scope>
    <source>
        <strain evidence="1">CGMCC 4.5737</strain>
    </source>
</reference>
<protein>
    <submittedName>
        <fullName evidence="1">Uncharacterized protein</fullName>
    </submittedName>
</protein>
<sequence length="270" mass="29512">MVTTLVGWVPAEARADNSPASETVSVVAAAGRQITASTRTLHPGTTTFRVTTPDSTARWVSLVRLHPGTSLQKFLDDMTTVLTTRGEERTRAVAEWNREADMLGGVSVFNRRSQSFTQFLKPGTYYLVDLRTLGGPDRSGASQEIAVRGDWDVTVPRSDQTITYYTGPDGGTRISAPSRLAARTRLLVNNMTGKHEEAILNRIRPDTSPEELAKAIRDEEYLPFVGEPEGVVPVAGGRRVVAGLDLEPGRYVLISWVNDPALTHRIIEVG</sequence>
<dbReference type="AlphaFoldDB" id="A0A8J3CC77"/>
<comment type="caution">
    <text evidence="1">The sequence shown here is derived from an EMBL/GenBank/DDBJ whole genome shotgun (WGS) entry which is preliminary data.</text>
</comment>
<dbReference type="RefSeq" id="WP_189058267.1">
    <property type="nucleotide sequence ID" value="NZ_BMMK01000013.1"/>
</dbReference>
<evidence type="ECO:0000313" key="1">
    <source>
        <dbReference type="EMBL" id="GGM57646.1"/>
    </source>
</evidence>
<name>A0A8J3CC77_9PSEU</name>
<dbReference type="EMBL" id="BMMK01000013">
    <property type="protein sequence ID" value="GGM57646.1"/>
    <property type="molecule type" value="Genomic_DNA"/>
</dbReference>